<sequence length="158" mass="17310">MQKQQVRMSKPATTAMAIRAQGGTVFFFLKDKKARIEIDVANKERSRDAAPRYSHGILSISFKNLLLISSNMSFLLISVLLEPEVSGTEVETKAWVGATVAVVVAPVAPVGPVGSAAAAAWGLLNNRTHYSHQRQYCTYKTLEGTVTLHSLTFYAKLR</sequence>
<organism evidence="2 3">
    <name type="scientific">Liparis tanakae</name>
    <name type="common">Tanaka's snailfish</name>
    <dbReference type="NCBI Taxonomy" id="230148"/>
    <lineage>
        <taxon>Eukaryota</taxon>
        <taxon>Metazoa</taxon>
        <taxon>Chordata</taxon>
        <taxon>Craniata</taxon>
        <taxon>Vertebrata</taxon>
        <taxon>Euteleostomi</taxon>
        <taxon>Actinopterygii</taxon>
        <taxon>Neopterygii</taxon>
        <taxon>Teleostei</taxon>
        <taxon>Neoteleostei</taxon>
        <taxon>Acanthomorphata</taxon>
        <taxon>Eupercaria</taxon>
        <taxon>Perciformes</taxon>
        <taxon>Cottioidei</taxon>
        <taxon>Cottales</taxon>
        <taxon>Liparidae</taxon>
        <taxon>Liparis</taxon>
    </lineage>
</organism>
<proteinExistence type="predicted"/>
<keyword evidence="3" id="KW-1185">Reference proteome</keyword>
<keyword evidence="1" id="KW-0472">Membrane</keyword>
<gene>
    <name evidence="2" type="ORF">EYF80_062034</name>
</gene>
<evidence type="ECO:0000256" key="1">
    <source>
        <dbReference type="SAM" id="Phobius"/>
    </source>
</evidence>
<name>A0A4Z2EGZ9_9TELE</name>
<keyword evidence="1" id="KW-1133">Transmembrane helix</keyword>
<feature type="transmembrane region" description="Helical" evidence="1">
    <location>
        <begin position="62"/>
        <end position="81"/>
    </location>
</feature>
<evidence type="ECO:0000313" key="2">
    <source>
        <dbReference type="EMBL" id="TNN27820.1"/>
    </source>
</evidence>
<comment type="caution">
    <text evidence="2">The sequence shown here is derived from an EMBL/GenBank/DDBJ whole genome shotgun (WGS) entry which is preliminary data.</text>
</comment>
<protein>
    <submittedName>
        <fullName evidence="2">Uncharacterized protein</fullName>
    </submittedName>
</protein>
<dbReference type="EMBL" id="SRLO01007690">
    <property type="protein sequence ID" value="TNN27820.1"/>
    <property type="molecule type" value="Genomic_DNA"/>
</dbReference>
<feature type="transmembrane region" description="Helical" evidence="1">
    <location>
        <begin position="101"/>
        <end position="124"/>
    </location>
</feature>
<dbReference type="AlphaFoldDB" id="A0A4Z2EGZ9"/>
<evidence type="ECO:0000313" key="3">
    <source>
        <dbReference type="Proteomes" id="UP000314294"/>
    </source>
</evidence>
<keyword evidence="1" id="KW-0812">Transmembrane</keyword>
<reference evidence="2 3" key="1">
    <citation type="submission" date="2019-03" db="EMBL/GenBank/DDBJ databases">
        <title>First draft genome of Liparis tanakae, snailfish: a comprehensive survey of snailfish specific genes.</title>
        <authorList>
            <person name="Kim W."/>
            <person name="Song I."/>
            <person name="Jeong J.-H."/>
            <person name="Kim D."/>
            <person name="Kim S."/>
            <person name="Ryu S."/>
            <person name="Song J.Y."/>
            <person name="Lee S.K."/>
        </authorList>
    </citation>
    <scope>NUCLEOTIDE SEQUENCE [LARGE SCALE GENOMIC DNA]</scope>
    <source>
        <tissue evidence="2">Muscle</tissue>
    </source>
</reference>
<dbReference type="Proteomes" id="UP000314294">
    <property type="component" value="Unassembled WGS sequence"/>
</dbReference>
<accession>A0A4Z2EGZ9</accession>